<dbReference type="InterPro" id="IPR005119">
    <property type="entry name" value="LysR_subst-bd"/>
</dbReference>
<comment type="similarity">
    <text evidence="1">Belongs to the LysR transcriptional regulatory family.</text>
</comment>
<dbReference type="InterPro" id="IPR036388">
    <property type="entry name" value="WH-like_DNA-bd_sf"/>
</dbReference>
<dbReference type="GO" id="GO:0003700">
    <property type="term" value="F:DNA-binding transcription factor activity"/>
    <property type="evidence" value="ECO:0007669"/>
    <property type="project" value="InterPro"/>
</dbReference>
<evidence type="ECO:0000313" key="7">
    <source>
        <dbReference type="Proteomes" id="UP000298781"/>
    </source>
</evidence>
<organism evidence="6 7">
    <name type="scientific">Phreatobacter stygius</name>
    <dbReference type="NCBI Taxonomy" id="1940610"/>
    <lineage>
        <taxon>Bacteria</taxon>
        <taxon>Pseudomonadati</taxon>
        <taxon>Pseudomonadota</taxon>
        <taxon>Alphaproteobacteria</taxon>
        <taxon>Hyphomicrobiales</taxon>
        <taxon>Phreatobacteraceae</taxon>
        <taxon>Phreatobacter</taxon>
    </lineage>
</organism>
<dbReference type="EMBL" id="CP039690">
    <property type="protein sequence ID" value="QCI63341.1"/>
    <property type="molecule type" value="Genomic_DNA"/>
</dbReference>
<evidence type="ECO:0000259" key="5">
    <source>
        <dbReference type="PROSITE" id="PS50931"/>
    </source>
</evidence>
<reference evidence="6 7" key="1">
    <citation type="submission" date="2019-04" db="EMBL/GenBank/DDBJ databases">
        <title>Phreatobacter aquaticus sp. nov.</title>
        <authorList>
            <person name="Choi A."/>
        </authorList>
    </citation>
    <scope>NUCLEOTIDE SEQUENCE [LARGE SCALE GENOMIC DNA]</scope>
    <source>
        <strain evidence="6 7">KCTC 52518</strain>
    </source>
</reference>
<protein>
    <submittedName>
        <fullName evidence="6">LysR family transcriptional regulator</fullName>
    </submittedName>
</protein>
<dbReference type="OrthoDB" id="9814165at2"/>
<dbReference type="AlphaFoldDB" id="A0A4D7AUK3"/>
<keyword evidence="3" id="KW-0238">DNA-binding</keyword>
<dbReference type="Gene3D" id="1.10.10.10">
    <property type="entry name" value="Winged helix-like DNA-binding domain superfamily/Winged helix DNA-binding domain"/>
    <property type="match status" value="1"/>
</dbReference>
<dbReference type="SUPFAM" id="SSF46785">
    <property type="entry name" value="Winged helix' DNA-binding domain"/>
    <property type="match status" value="1"/>
</dbReference>
<dbReference type="Proteomes" id="UP000298781">
    <property type="component" value="Chromosome"/>
</dbReference>
<name>A0A4D7AUK3_9HYPH</name>
<feature type="domain" description="HTH lysR-type" evidence="5">
    <location>
        <begin position="6"/>
        <end position="63"/>
    </location>
</feature>
<dbReference type="Pfam" id="PF00126">
    <property type="entry name" value="HTH_1"/>
    <property type="match status" value="1"/>
</dbReference>
<dbReference type="InterPro" id="IPR036390">
    <property type="entry name" value="WH_DNA-bd_sf"/>
</dbReference>
<evidence type="ECO:0000256" key="3">
    <source>
        <dbReference type="ARBA" id="ARBA00023125"/>
    </source>
</evidence>
<evidence type="ECO:0000256" key="4">
    <source>
        <dbReference type="ARBA" id="ARBA00023163"/>
    </source>
</evidence>
<dbReference type="Pfam" id="PF03466">
    <property type="entry name" value="LysR_substrate"/>
    <property type="match status" value="1"/>
</dbReference>
<keyword evidence="4" id="KW-0804">Transcription</keyword>
<dbReference type="PANTHER" id="PTHR30126:SF88">
    <property type="entry name" value="TRANSCRIPTIONAL REGULATOR-RELATED"/>
    <property type="match status" value="1"/>
</dbReference>
<proteinExistence type="inferred from homology"/>
<evidence type="ECO:0000256" key="2">
    <source>
        <dbReference type="ARBA" id="ARBA00023015"/>
    </source>
</evidence>
<sequence>MAPPRISLEQWRALAAVVEAGGYAQAAVRLNKTQSTISYAVRQIEQRLGVTVFEIAGRRAVLSASGQVLYRRGRALIDEAERVEKTADNLARGQEAELNLAVEILFPTWLLLRCLECFAAEQPETRIELHESMLGGTDELLAERRVDLAVCTEVPPGFTGDRLAPVRFIAAAAPFHPLHQLGRPLTMNDLRDHRHLVIRDSGIRRTRPAAWLVTERRLTVSHKATSIRAACMGLGFAWYAESIIKEELECGALKALPLVEGAERWGALFLVYADPDAASPGVRRLGRIISDAVGGMIVATPTRGPDPGQGPGAAPA</sequence>
<dbReference type="KEGG" id="pstg:E8M01_03275"/>
<dbReference type="InterPro" id="IPR000847">
    <property type="entry name" value="LysR_HTH_N"/>
</dbReference>
<dbReference type="RefSeq" id="WP_136958800.1">
    <property type="nucleotide sequence ID" value="NZ_CP039690.1"/>
</dbReference>
<accession>A0A4D7AUK3</accession>
<dbReference type="GO" id="GO:0000976">
    <property type="term" value="F:transcription cis-regulatory region binding"/>
    <property type="evidence" value="ECO:0007669"/>
    <property type="project" value="TreeGrafter"/>
</dbReference>
<evidence type="ECO:0000313" key="6">
    <source>
        <dbReference type="EMBL" id="QCI63341.1"/>
    </source>
</evidence>
<evidence type="ECO:0000256" key="1">
    <source>
        <dbReference type="ARBA" id="ARBA00009437"/>
    </source>
</evidence>
<dbReference type="PANTHER" id="PTHR30126">
    <property type="entry name" value="HTH-TYPE TRANSCRIPTIONAL REGULATOR"/>
    <property type="match status" value="1"/>
</dbReference>
<gene>
    <name evidence="6" type="ORF">E8M01_03275</name>
</gene>
<dbReference type="PROSITE" id="PS50931">
    <property type="entry name" value="HTH_LYSR"/>
    <property type="match status" value="1"/>
</dbReference>
<keyword evidence="2" id="KW-0805">Transcription regulation</keyword>
<keyword evidence="7" id="KW-1185">Reference proteome</keyword>
<dbReference type="Gene3D" id="3.40.190.290">
    <property type="match status" value="1"/>
</dbReference>
<dbReference type="SUPFAM" id="SSF53850">
    <property type="entry name" value="Periplasmic binding protein-like II"/>
    <property type="match status" value="1"/>
</dbReference>